<dbReference type="InterPro" id="IPR043594">
    <property type="entry name" value="HMGL"/>
</dbReference>
<dbReference type="CDD" id="cd07938">
    <property type="entry name" value="DRE_TIM_HMGL"/>
    <property type="match status" value="1"/>
</dbReference>
<sequence length="284" mass="29499">MSDRVLVFEMAPRDGLQNEARVIPTEDKIALVDALTRSGFKKIETASFVSPKWVPQMADGAEVMAGINRRTGVAYTALTPNMKGFEGALAAGADEVAVFGAASETFSRMNVNCSISESYERFRPIMDRAAAEGVPVRGYVSCVTDCPYEGKVAPEAVAAVARALLDMGCYEISLGDTIGKGTPESVSAMLDAVLSLVPAERIAGHFHDTDGRALANILAALALGIRTFDASAGGIGGCPYATGAQGNVATEAVVGLLEAEGFETGVDPDALGEAARFAQRLGSG</sequence>
<dbReference type="FunFam" id="3.20.20.70:FF:000201">
    <property type="entry name" value="Hydroxymethylglutaryl-CoA lyase"/>
    <property type="match status" value="1"/>
</dbReference>
<evidence type="ECO:0000256" key="2">
    <source>
        <dbReference type="ARBA" id="ARBA00009405"/>
    </source>
</evidence>
<dbReference type="Pfam" id="PF00682">
    <property type="entry name" value="HMGL-like"/>
    <property type="match status" value="1"/>
</dbReference>
<comment type="pathway">
    <text evidence="1">Metabolic intermediate metabolism; (S)-3-hydroxy-3-methylglutaryl-CoA degradation; acetoacetate from (S)-3-hydroxy-3-methylglutaryl-CoA: step 1/1.</text>
</comment>
<evidence type="ECO:0000256" key="5">
    <source>
        <dbReference type="ARBA" id="ARBA00023239"/>
    </source>
</evidence>
<dbReference type="GO" id="GO:0046951">
    <property type="term" value="P:ketone body biosynthetic process"/>
    <property type="evidence" value="ECO:0007669"/>
    <property type="project" value="TreeGrafter"/>
</dbReference>
<keyword evidence="5 7" id="KW-0456">Lyase</keyword>
<dbReference type="EMBL" id="VXRY01000511">
    <property type="protein sequence ID" value="MXY34865.1"/>
    <property type="molecule type" value="Genomic_DNA"/>
</dbReference>
<dbReference type="GO" id="GO:0006552">
    <property type="term" value="P:L-leucine catabolic process"/>
    <property type="evidence" value="ECO:0007669"/>
    <property type="project" value="TreeGrafter"/>
</dbReference>
<evidence type="ECO:0000313" key="7">
    <source>
        <dbReference type="EMBL" id="MXY34865.1"/>
    </source>
</evidence>
<reference evidence="7" key="1">
    <citation type="submission" date="2019-09" db="EMBL/GenBank/DDBJ databases">
        <title>Characterisation of the sponge microbiome using genome-centric metagenomics.</title>
        <authorList>
            <person name="Engelberts J.P."/>
            <person name="Robbins S.J."/>
            <person name="De Goeij J.M."/>
            <person name="Aranda M."/>
            <person name="Bell S.C."/>
            <person name="Webster N.S."/>
        </authorList>
    </citation>
    <scope>NUCLEOTIDE SEQUENCE</scope>
    <source>
        <strain evidence="7">SB0664_bin_43</strain>
    </source>
</reference>
<dbReference type="PANTHER" id="PTHR42738">
    <property type="entry name" value="HYDROXYMETHYLGLUTARYL-COA LYASE"/>
    <property type="match status" value="1"/>
</dbReference>
<comment type="caution">
    <text evidence="7">The sequence shown here is derived from an EMBL/GenBank/DDBJ whole genome shotgun (WGS) entry which is preliminary data.</text>
</comment>
<evidence type="ECO:0000259" key="6">
    <source>
        <dbReference type="PROSITE" id="PS50991"/>
    </source>
</evidence>
<dbReference type="InterPro" id="IPR013785">
    <property type="entry name" value="Aldolase_TIM"/>
</dbReference>
<feature type="domain" description="Pyruvate carboxyltransferase" evidence="6">
    <location>
        <begin position="5"/>
        <end position="272"/>
    </location>
</feature>
<keyword evidence="4" id="KW-0479">Metal-binding</keyword>
<protein>
    <recommendedName>
        <fullName evidence="3">hydroxymethylglutaryl-CoA lyase</fullName>
        <ecNumber evidence="3">4.1.3.4</ecNumber>
    </recommendedName>
</protein>
<name>A0A6B0Y3R3_9RHOB</name>
<evidence type="ECO:0000256" key="3">
    <source>
        <dbReference type="ARBA" id="ARBA00012910"/>
    </source>
</evidence>
<evidence type="ECO:0000256" key="4">
    <source>
        <dbReference type="ARBA" id="ARBA00022723"/>
    </source>
</evidence>
<evidence type="ECO:0000256" key="1">
    <source>
        <dbReference type="ARBA" id="ARBA00005143"/>
    </source>
</evidence>
<dbReference type="PANTHER" id="PTHR42738:SF7">
    <property type="entry name" value="HYDROXYMETHYLGLUTARYL-COA LYASE"/>
    <property type="match status" value="1"/>
</dbReference>
<dbReference type="GO" id="GO:0004419">
    <property type="term" value="F:hydroxymethylglutaryl-CoA lyase activity"/>
    <property type="evidence" value="ECO:0007669"/>
    <property type="project" value="UniProtKB-EC"/>
</dbReference>
<dbReference type="PROSITE" id="PS50991">
    <property type="entry name" value="PYR_CT"/>
    <property type="match status" value="1"/>
</dbReference>
<dbReference type="GO" id="GO:0046872">
    <property type="term" value="F:metal ion binding"/>
    <property type="evidence" value="ECO:0007669"/>
    <property type="project" value="UniProtKB-KW"/>
</dbReference>
<dbReference type="Gene3D" id="3.20.20.70">
    <property type="entry name" value="Aldolase class I"/>
    <property type="match status" value="1"/>
</dbReference>
<proteinExistence type="inferred from homology"/>
<dbReference type="AlphaFoldDB" id="A0A6B0Y3R3"/>
<gene>
    <name evidence="7" type="ORF">F4Y60_12430</name>
</gene>
<dbReference type="SUPFAM" id="SSF51569">
    <property type="entry name" value="Aldolase"/>
    <property type="match status" value="1"/>
</dbReference>
<dbReference type="EC" id="4.1.3.4" evidence="3"/>
<accession>A0A6B0Y3R3</accession>
<dbReference type="NCBIfam" id="NF004283">
    <property type="entry name" value="PRK05692.1"/>
    <property type="match status" value="1"/>
</dbReference>
<comment type="similarity">
    <text evidence="2">Belongs to the HMG-CoA lyase family.</text>
</comment>
<organism evidence="7">
    <name type="scientific">Boseongicola sp. SB0664_bin_43</name>
    <dbReference type="NCBI Taxonomy" id="2604844"/>
    <lineage>
        <taxon>Bacteria</taxon>
        <taxon>Pseudomonadati</taxon>
        <taxon>Pseudomonadota</taxon>
        <taxon>Alphaproteobacteria</taxon>
        <taxon>Rhodobacterales</taxon>
        <taxon>Paracoccaceae</taxon>
        <taxon>Boseongicola</taxon>
    </lineage>
</organism>
<dbReference type="InterPro" id="IPR000891">
    <property type="entry name" value="PYR_CT"/>
</dbReference>